<feature type="domain" description="Cystatin" evidence="3">
    <location>
        <begin position="16"/>
        <end position="87"/>
    </location>
</feature>
<dbReference type="EMBL" id="OZ021735">
    <property type="protein sequence ID" value="CAK9308715.1"/>
    <property type="molecule type" value="Genomic_DNA"/>
</dbReference>
<proteinExistence type="predicted"/>
<keyword evidence="5" id="KW-1185">Reference proteome</keyword>
<dbReference type="Proteomes" id="UP001642487">
    <property type="component" value="Chromosome 1"/>
</dbReference>
<sequence length="104" mass="11976">MSSGEDLVPGFDPVPIRDIDSESIQGFGRFAVDEHNERGGERLEFIRVLNGLERGQRYGRIVFTLVLLAKTSREIEWTYIAKVFYNQRAALLLLDWNSVLPEYN</sequence>
<reference evidence="4 5" key="1">
    <citation type="submission" date="2024-03" db="EMBL/GenBank/DDBJ databases">
        <authorList>
            <person name="Gkanogiannis A."/>
            <person name="Becerra Lopez-Lavalle L."/>
        </authorList>
    </citation>
    <scope>NUCLEOTIDE SEQUENCE [LARGE SCALE GENOMIC DNA]</scope>
</reference>
<evidence type="ECO:0000313" key="5">
    <source>
        <dbReference type="Proteomes" id="UP001642487"/>
    </source>
</evidence>
<dbReference type="InterPro" id="IPR046350">
    <property type="entry name" value="Cystatin_sf"/>
</dbReference>
<evidence type="ECO:0000256" key="2">
    <source>
        <dbReference type="ARBA" id="ARBA00022704"/>
    </source>
</evidence>
<dbReference type="SUPFAM" id="SSF54403">
    <property type="entry name" value="Cystatin/monellin"/>
    <property type="match status" value="1"/>
</dbReference>
<dbReference type="InterPro" id="IPR000010">
    <property type="entry name" value="Cystatin_dom"/>
</dbReference>
<evidence type="ECO:0000259" key="3">
    <source>
        <dbReference type="Pfam" id="PF16845"/>
    </source>
</evidence>
<organism evidence="4 5">
    <name type="scientific">Citrullus colocynthis</name>
    <name type="common">colocynth</name>
    <dbReference type="NCBI Taxonomy" id="252529"/>
    <lineage>
        <taxon>Eukaryota</taxon>
        <taxon>Viridiplantae</taxon>
        <taxon>Streptophyta</taxon>
        <taxon>Embryophyta</taxon>
        <taxon>Tracheophyta</taxon>
        <taxon>Spermatophyta</taxon>
        <taxon>Magnoliopsida</taxon>
        <taxon>eudicotyledons</taxon>
        <taxon>Gunneridae</taxon>
        <taxon>Pentapetalae</taxon>
        <taxon>rosids</taxon>
        <taxon>fabids</taxon>
        <taxon>Cucurbitales</taxon>
        <taxon>Cucurbitaceae</taxon>
        <taxon>Benincaseae</taxon>
        <taxon>Citrullus</taxon>
    </lineage>
</organism>
<gene>
    <name evidence="4" type="ORF">CITCOLO1_LOCUS229</name>
</gene>
<evidence type="ECO:0000313" key="4">
    <source>
        <dbReference type="EMBL" id="CAK9308715.1"/>
    </source>
</evidence>
<evidence type="ECO:0000256" key="1">
    <source>
        <dbReference type="ARBA" id="ARBA00022690"/>
    </source>
</evidence>
<protein>
    <recommendedName>
        <fullName evidence="3">Cystatin domain-containing protein</fullName>
    </recommendedName>
</protein>
<dbReference type="Pfam" id="PF16845">
    <property type="entry name" value="SQAPI"/>
    <property type="match status" value="1"/>
</dbReference>
<keyword evidence="1" id="KW-0646">Protease inhibitor</keyword>
<name>A0ABP0XKP3_9ROSI</name>
<dbReference type="Gene3D" id="3.10.450.10">
    <property type="match status" value="1"/>
</dbReference>
<accession>A0ABP0XKP3</accession>
<keyword evidence="2" id="KW-0789">Thiol protease inhibitor</keyword>